<reference evidence="2" key="1">
    <citation type="journal article" date="2019" name="Int. J. Syst. Evol. Microbiol.">
        <title>The Global Catalogue of Microorganisms (GCM) 10K type strain sequencing project: providing services to taxonomists for standard genome sequencing and annotation.</title>
        <authorList>
            <consortium name="The Broad Institute Genomics Platform"/>
            <consortium name="The Broad Institute Genome Sequencing Center for Infectious Disease"/>
            <person name="Wu L."/>
            <person name="Ma J."/>
        </authorList>
    </citation>
    <scope>NUCLEOTIDE SEQUENCE [LARGE SCALE GENOMIC DNA]</scope>
    <source>
        <strain evidence="2">JCM 17388</strain>
    </source>
</reference>
<gene>
    <name evidence="1" type="ORF">GCM10022252_00260</name>
</gene>
<evidence type="ECO:0000313" key="1">
    <source>
        <dbReference type="EMBL" id="GAA4179167.1"/>
    </source>
</evidence>
<evidence type="ECO:0000313" key="2">
    <source>
        <dbReference type="Proteomes" id="UP001501251"/>
    </source>
</evidence>
<sequence>MYLKNNRRISALITVICLALLVFCLVEHQVRRALALHGTTKVNGLYAGRPAVPTGRLIFQALASLRIVPGTGQSPPVIPQPTPVQIHLLKLLDVDPRDLR</sequence>
<organism evidence="1 2">
    <name type="scientific">Streptosporangium oxazolinicum</name>
    <dbReference type="NCBI Taxonomy" id="909287"/>
    <lineage>
        <taxon>Bacteria</taxon>
        <taxon>Bacillati</taxon>
        <taxon>Actinomycetota</taxon>
        <taxon>Actinomycetes</taxon>
        <taxon>Streptosporangiales</taxon>
        <taxon>Streptosporangiaceae</taxon>
        <taxon>Streptosporangium</taxon>
    </lineage>
</organism>
<proteinExistence type="predicted"/>
<name>A0ABP8A6Z5_9ACTN</name>
<protein>
    <submittedName>
        <fullName evidence="1">Uncharacterized protein</fullName>
    </submittedName>
</protein>
<accession>A0ABP8A6Z5</accession>
<keyword evidence="2" id="KW-1185">Reference proteome</keyword>
<dbReference type="RefSeq" id="WP_344913484.1">
    <property type="nucleotide sequence ID" value="NZ_BAABAQ010000001.1"/>
</dbReference>
<dbReference type="EMBL" id="BAABAQ010000001">
    <property type="protein sequence ID" value="GAA4179167.1"/>
    <property type="molecule type" value="Genomic_DNA"/>
</dbReference>
<dbReference type="Proteomes" id="UP001501251">
    <property type="component" value="Unassembled WGS sequence"/>
</dbReference>
<comment type="caution">
    <text evidence="1">The sequence shown here is derived from an EMBL/GenBank/DDBJ whole genome shotgun (WGS) entry which is preliminary data.</text>
</comment>